<dbReference type="Proteomes" id="UP001476798">
    <property type="component" value="Unassembled WGS sequence"/>
</dbReference>
<reference evidence="3 4" key="1">
    <citation type="submission" date="2021-06" db="EMBL/GenBank/DDBJ databases">
        <authorList>
            <person name="Palmer J.M."/>
        </authorList>
    </citation>
    <scope>NUCLEOTIDE SEQUENCE [LARGE SCALE GENOMIC DNA]</scope>
    <source>
        <strain evidence="3 4">GA_2019</strain>
        <tissue evidence="3">Muscle</tissue>
    </source>
</reference>
<dbReference type="PROSITE" id="PS50197">
    <property type="entry name" value="BEACH"/>
    <property type="match status" value="1"/>
</dbReference>
<dbReference type="Gene3D" id="2.130.10.10">
    <property type="entry name" value="YVTN repeat-like/Quinoprotein amine dehydrogenase"/>
    <property type="match status" value="1"/>
</dbReference>
<keyword evidence="1" id="KW-0853">WD repeat</keyword>
<dbReference type="SUPFAM" id="SSF81837">
    <property type="entry name" value="BEACH domain"/>
    <property type="match status" value="1"/>
</dbReference>
<evidence type="ECO:0000313" key="4">
    <source>
        <dbReference type="Proteomes" id="UP001476798"/>
    </source>
</evidence>
<dbReference type="EMBL" id="JAHRIO010079966">
    <property type="protein sequence ID" value="MEQ2183622.1"/>
    <property type="molecule type" value="Genomic_DNA"/>
</dbReference>
<keyword evidence="4" id="KW-1185">Reference proteome</keyword>
<evidence type="ECO:0000256" key="1">
    <source>
        <dbReference type="ARBA" id="ARBA00022574"/>
    </source>
</evidence>
<gene>
    <name evidence="3" type="ORF">GOODEAATRI_000021</name>
</gene>
<name>A0ABV0PJV3_9TELE</name>
<sequence length="352" mass="39237">FDCADRQFHSIPATWQTLMDNPNDVKELIPEFFYFPEFLENQNAHLHKWIDLIFGYKQRGPAAVEALNVFYYCTYEGAVDLDAITDEKERKAVEGMISNFGQTPCQLLKEPHPVRLSQEEVEKRKALQDSSPLNMFEHLSDLKSFFVEGISDNVPLVKAVVPKNQSHSFITQGSPDTMVLYGHTDEVVSVAVSTELDMAVSGSRDKNTLHLYSVNGKHLCSEGLKEQVTDMCVSGEYVIIGSEQGNLSIRDLYSLSLCSEPMAMRVPVRSVSVTKEQSHVLVGLDDGKLIIVGVGKPAEVKNSLRNYIAQSLEGSPLMASPLLAPLRARSPTRLLHQRDQLVFSPTSSPQRP</sequence>
<evidence type="ECO:0000313" key="3">
    <source>
        <dbReference type="EMBL" id="MEQ2183622.1"/>
    </source>
</evidence>
<comment type="caution">
    <text evidence="3">The sequence shown here is derived from an EMBL/GenBank/DDBJ whole genome shotgun (WGS) entry which is preliminary data.</text>
</comment>
<evidence type="ECO:0000259" key="2">
    <source>
        <dbReference type="PROSITE" id="PS50197"/>
    </source>
</evidence>
<dbReference type="InterPro" id="IPR036372">
    <property type="entry name" value="BEACH_dom_sf"/>
</dbReference>
<dbReference type="SUPFAM" id="SSF50978">
    <property type="entry name" value="WD40 repeat-like"/>
    <property type="match status" value="1"/>
</dbReference>
<dbReference type="PANTHER" id="PTHR13743">
    <property type="entry name" value="BEIGE/BEACH-RELATED"/>
    <property type="match status" value="1"/>
</dbReference>
<dbReference type="InterPro" id="IPR050865">
    <property type="entry name" value="BEACH_Domain"/>
</dbReference>
<dbReference type="InterPro" id="IPR036322">
    <property type="entry name" value="WD40_repeat_dom_sf"/>
</dbReference>
<feature type="non-terminal residue" evidence="3">
    <location>
        <position position="1"/>
    </location>
</feature>
<dbReference type="Pfam" id="PF02138">
    <property type="entry name" value="Beach"/>
    <property type="match status" value="1"/>
</dbReference>
<dbReference type="Gene3D" id="1.10.1540.10">
    <property type="entry name" value="BEACH domain"/>
    <property type="match status" value="2"/>
</dbReference>
<accession>A0ABV0PJV3</accession>
<feature type="domain" description="BEACH" evidence="2">
    <location>
        <begin position="1"/>
        <end position="115"/>
    </location>
</feature>
<dbReference type="PANTHER" id="PTHR13743:SF112">
    <property type="entry name" value="BEACH DOMAIN-CONTAINING PROTEIN"/>
    <property type="match status" value="1"/>
</dbReference>
<dbReference type="InterPro" id="IPR000409">
    <property type="entry name" value="BEACH_dom"/>
</dbReference>
<proteinExistence type="predicted"/>
<protein>
    <recommendedName>
        <fullName evidence="2">BEACH domain-containing protein</fullName>
    </recommendedName>
</protein>
<organism evidence="3 4">
    <name type="scientific">Goodea atripinnis</name>
    <dbReference type="NCBI Taxonomy" id="208336"/>
    <lineage>
        <taxon>Eukaryota</taxon>
        <taxon>Metazoa</taxon>
        <taxon>Chordata</taxon>
        <taxon>Craniata</taxon>
        <taxon>Vertebrata</taxon>
        <taxon>Euteleostomi</taxon>
        <taxon>Actinopterygii</taxon>
        <taxon>Neopterygii</taxon>
        <taxon>Teleostei</taxon>
        <taxon>Neoteleostei</taxon>
        <taxon>Acanthomorphata</taxon>
        <taxon>Ovalentaria</taxon>
        <taxon>Atherinomorphae</taxon>
        <taxon>Cyprinodontiformes</taxon>
        <taxon>Goodeidae</taxon>
        <taxon>Goodea</taxon>
    </lineage>
</organism>
<dbReference type="InterPro" id="IPR015943">
    <property type="entry name" value="WD40/YVTN_repeat-like_dom_sf"/>
</dbReference>
<dbReference type="SMART" id="SM01026">
    <property type="entry name" value="Beach"/>
    <property type="match status" value="1"/>
</dbReference>